<keyword evidence="2" id="KW-0378">Hydrolase</keyword>
<name>A0A0A7HBW3_9CAUD</name>
<feature type="domain" description="AAA+ ATPase" evidence="1">
    <location>
        <begin position="26"/>
        <end position="180"/>
    </location>
</feature>
<dbReference type="SMART" id="SM00382">
    <property type="entry name" value="AAA"/>
    <property type="match status" value="1"/>
</dbReference>
<dbReference type="InterPro" id="IPR041214">
    <property type="entry name" value="SH3_14"/>
</dbReference>
<dbReference type="PANTHER" id="PTHR10492">
    <property type="match status" value="1"/>
</dbReference>
<keyword evidence="2" id="KW-0347">Helicase</keyword>
<dbReference type="GO" id="GO:0004386">
    <property type="term" value="F:helicase activity"/>
    <property type="evidence" value="ECO:0007669"/>
    <property type="project" value="UniProtKB-KW"/>
</dbReference>
<dbReference type="PANTHER" id="PTHR10492:SF57">
    <property type="entry name" value="ATP-DEPENDENT DNA HELICASE"/>
    <property type="match status" value="1"/>
</dbReference>
<dbReference type="EMBL" id="KP007360">
    <property type="protein sequence ID" value="AIZ02073.1"/>
    <property type="molecule type" value="Genomic_DNA"/>
</dbReference>
<dbReference type="OrthoDB" id="5394at10239"/>
<dbReference type="Gene3D" id="2.30.30.780">
    <property type="match status" value="1"/>
</dbReference>
<keyword evidence="2" id="KW-0067">ATP-binding</keyword>
<gene>
    <name evidence="2" type="primary">dda</name>
    <name evidence="2" type="ORF">VR20_015</name>
</gene>
<dbReference type="KEGG" id="vg:26633693"/>
<accession>A0A0A7HBW3</accession>
<sequence length="442" mass="50621">MIKFEDLNTGQKEAFDYITEAIQRRSGECITLNGPAGTGKTTLTKFVIDHLVRNGVMGIVLAAPTHQAKKVLSKLSGQTANTIHSILKINPTTYEDQNVFEQREMPDMSKCNVLVCDEASMYDGSLFKIILNSVPEWCTILGIGDMHQLQPVDPGSTQQKISPFFTHPKFKQIHLTEVMRSNAPIIEVATEIRNGGWFRDCMYDGHGVQGFTSQTALKDFMVNYFSIVKDADMLMENRMYAYTNKSVEKLNNIIRRKLYETDKAFLPYEVLVMQEPHMKELEFEGKKFSETIFNNGQLVRIKDCKYTSTILRCKGESHQLVINYWDLEVESIDEDEEYQVDRIKVLPEDQQPKFQAYLAKVADTYKQMKAAGKRPEWKDFWKARRTFLKVRALPVSTIHKAQGVSVDKAFIYTPCIHMAEASLASQLAYVGITRARYDAYYV</sequence>
<dbReference type="GeneID" id="26633693"/>
<dbReference type="Proteomes" id="UP000030716">
    <property type="component" value="Segment"/>
</dbReference>
<dbReference type="SUPFAM" id="SSF52540">
    <property type="entry name" value="P-loop containing nucleoside triphosphate hydrolases"/>
    <property type="match status" value="1"/>
</dbReference>
<dbReference type="Pfam" id="PF18343">
    <property type="entry name" value="SH3_14"/>
    <property type="match status" value="1"/>
</dbReference>
<keyword evidence="3" id="KW-1185">Reference proteome</keyword>
<evidence type="ECO:0000259" key="1">
    <source>
        <dbReference type="SMART" id="SM00382"/>
    </source>
</evidence>
<evidence type="ECO:0000313" key="2">
    <source>
        <dbReference type="EMBL" id="AIZ02073.1"/>
    </source>
</evidence>
<dbReference type="CDD" id="cd17933">
    <property type="entry name" value="DEXSc_RecD-like"/>
    <property type="match status" value="1"/>
</dbReference>
<dbReference type="CDD" id="cd18809">
    <property type="entry name" value="SF1_C_RecD"/>
    <property type="match status" value="1"/>
</dbReference>
<dbReference type="Gene3D" id="3.40.50.300">
    <property type="entry name" value="P-loop containing nucleotide triphosphate hydrolases"/>
    <property type="match status" value="2"/>
</dbReference>
<dbReference type="InterPro" id="IPR003593">
    <property type="entry name" value="AAA+_ATPase"/>
</dbReference>
<organism evidence="2 3">
    <name type="scientific">Escherichia phage vB_EcoM_VR20</name>
    <dbReference type="NCBI Taxonomy" id="1567027"/>
    <lineage>
        <taxon>Viruses</taxon>
        <taxon>Duplodnaviria</taxon>
        <taxon>Heunggongvirae</taxon>
        <taxon>Uroviricota</taxon>
        <taxon>Caudoviricetes</taxon>
        <taxon>Pantevenvirales</taxon>
        <taxon>Straboviridae</taxon>
        <taxon>Tevenvirinae</taxon>
        <taxon>Gaprivervirus</taxon>
        <taxon>Gaprivervirus vr20</taxon>
    </lineage>
</organism>
<dbReference type="Pfam" id="PF13604">
    <property type="entry name" value="AAA_30"/>
    <property type="match status" value="1"/>
</dbReference>
<reference evidence="2 3" key="1">
    <citation type="submission" date="2014-10" db="EMBL/GenBank/DDBJ databases">
        <title>VR bacteriophages - a small but diverse group of low-temperature viruses.</title>
        <authorList>
            <person name="Kaliniene L."/>
            <person name="Meskys R."/>
            <person name="Simoliunas E."/>
            <person name="Zajanckauskaite A."/>
            <person name="Truncaite L."/>
        </authorList>
    </citation>
    <scope>NUCLEOTIDE SEQUENCE [LARGE SCALE GENOMIC DNA]</scope>
</reference>
<protein>
    <submittedName>
        <fullName evidence="2">DNA helicase</fullName>
    </submittedName>
</protein>
<evidence type="ECO:0000313" key="3">
    <source>
        <dbReference type="Proteomes" id="UP000030716"/>
    </source>
</evidence>
<keyword evidence="2" id="KW-0547">Nucleotide-binding</keyword>
<dbReference type="RefSeq" id="YP_009207194.1">
    <property type="nucleotide sequence ID" value="NC_028894.1"/>
</dbReference>
<proteinExistence type="predicted"/>
<dbReference type="InterPro" id="IPR027417">
    <property type="entry name" value="P-loop_NTPase"/>
</dbReference>